<dbReference type="SUPFAM" id="SSF46785">
    <property type="entry name" value="Winged helix' DNA-binding domain"/>
    <property type="match status" value="1"/>
</dbReference>
<keyword evidence="1" id="KW-0805">Transcription regulation</keyword>
<dbReference type="InterPro" id="IPR050397">
    <property type="entry name" value="Env_Response_Regulators"/>
</dbReference>
<evidence type="ECO:0000313" key="6">
    <source>
        <dbReference type="EMBL" id="SHI73969.1"/>
    </source>
</evidence>
<dbReference type="STRING" id="1122934.SAMN02745691_00745"/>
<accession>A0A1M6DLM6</accession>
<dbReference type="Pfam" id="PF13545">
    <property type="entry name" value="HTH_Crp_2"/>
    <property type="match status" value="1"/>
</dbReference>
<evidence type="ECO:0000256" key="3">
    <source>
        <dbReference type="ARBA" id="ARBA00023163"/>
    </source>
</evidence>
<evidence type="ECO:0000256" key="2">
    <source>
        <dbReference type="ARBA" id="ARBA00023125"/>
    </source>
</evidence>
<dbReference type="PROSITE" id="PS50042">
    <property type="entry name" value="CNMP_BINDING_3"/>
    <property type="match status" value="1"/>
</dbReference>
<dbReference type="CDD" id="cd00038">
    <property type="entry name" value="CAP_ED"/>
    <property type="match status" value="1"/>
</dbReference>
<feature type="domain" description="HTH crp-type" evidence="5">
    <location>
        <begin position="154"/>
        <end position="219"/>
    </location>
</feature>
<gene>
    <name evidence="6" type="ORF">SAMN02745691_00745</name>
</gene>
<dbReference type="InterPro" id="IPR000595">
    <property type="entry name" value="cNMP-bd_dom"/>
</dbReference>
<dbReference type="PROSITE" id="PS51063">
    <property type="entry name" value="HTH_CRP_2"/>
    <property type="match status" value="1"/>
</dbReference>
<dbReference type="InterPro" id="IPR018490">
    <property type="entry name" value="cNMP-bd_dom_sf"/>
</dbReference>
<dbReference type="GO" id="GO:0005829">
    <property type="term" value="C:cytosol"/>
    <property type="evidence" value="ECO:0007669"/>
    <property type="project" value="TreeGrafter"/>
</dbReference>
<dbReference type="GO" id="GO:0016301">
    <property type="term" value="F:kinase activity"/>
    <property type="evidence" value="ECO:0007669"/>
    <property type="project" value="UniProtKB-KW"/>
</dbReference>
<dbReference type="Gene3D" id="2.60.120.10">
    <property type="entry name" value="Jelly Rolls"/>
    <property type="match status" value="1"/>
</dbReference>
<evidence type="ECO:0000313" key="7">
    <source>
        <dbReference type="Proteomes" id="UP000184342"/>
    </source>
</evidence>
<dbReference type="AlphaFoldDB" id="A0A1M6DLM6"/>
<dbReference type="GO" id="GO:0003677">
    <property type="term" value="F:DNA binding"/>
    <property type="evidence" value="ECO:0007669"/>
    <property type="project" value="UniProtKB-KW"/>
</dbReference>
<protein>
    <submittedName>
        <fullName evidence="6">cAMP-binding domain of CRP or a regulatory subunit of cAMP-dependent protein kinases</fullName>
    </submittedName>
</protein>
<dbReference type="GO" id="GO:0003700">
    <property type="term" value="F:DNA-binding transcription factor activity"/>
    <property type="evidence" value="ECO:0007669"/>
    <property type="project" value="TreeGrafter"/>
</dbReference>
<evidence type="ECO:0000259" key="4">
    <source>
        <dbReference type="PROSITE" id="PS50042"/>
    </source>
</evidence>
<dbReference type="EMBL" id="FQYT01000006">
    <property type="protein sequence ID" value="SHI73969.1"/>
    <property type="molecule type" value="Genomic_DNA"/>
</dbReference>
<dbReference type="PANTHER" id="PTHR24567">
    <property type="entry name" value="CRP FAMILY TRANSCRIPTIONAL REGULATORY PROTEIN"/>
    <property type="match status" value="1"/>
</dbReference>
<sequence>MGIDFDKITKYPIFEKIDSGDMGGLLTCMQAHEVFYKKGSFIALNGEIIKSIGLVLEGKIQMIKEDHWGNKAIFAVMNESDLFGESFIFSKTAATTVSFFAPVDCRVLYLSFGALMHTCSKTCAFHQQLIENMVMLIAKKNLQFIDKLEITSKMTLREKILTFLSQQAQAAGTSYFTVPMGRLEMAEYLCANRSALTRELTNMQQEGIIDYDKNTFRLL</sequence>
<reference evidence="6 7" key="1">
    <citation type="submission" date="2016-11" db="EMBL/GenBank/DDBJ databases">
        <authorList>
            <person name="Jaros S."/>
            <person name="Januszkiewicz K."/>
            <person name="Wedrychowicz H."/>
        </authorList>
    </citation>
    <scope>NUCLEOTIDE SEQUENCE [LARGE SCALE GENOMIC DNA]</scope>
    <source>
        <strain evidence="6 7">DSM 15970</strain>
    </source>
</reference>
<keyword evidence="2" id="KW-0238">DNA-binding</keyword>
<proteinExistence type="predicted"/>
<dbReference type="Proteomes" id="UP000184342">
    <property type="component" value="Unassembled WGS sequence"/>
</dbReference>
<dbReference type="OrthoDB" id="9774616at2"/>
<dbReference type="RefSeq" id="WP_073993017.1">
    <property type="nucleotide sequence ID" value="NZ_FQYT01000006.1"/>
</dbReference>
<dbReference type="PANTHER" id="PTHR24567:SF58">
    <property type="entry name" value="CYCLIC AMP-BINDING REGULATORY PROTEIN"/>
    <property type="match status" value="1"/>
</dbReference>
<keyword evidence="6" id="KW-0418">Kinase</keyword>
<keyword evidence="7" id="KW-1185">Reference proteome</keyword>
<organism evidence="6 7">
    <name type="scientific">Parasporobacterium paucivorans DSM 15970</name>
    <dbReference type="NCBI Taxonomy" id="1122934"/>
    <lineage>
        <taxon>Bacteria</taxon>
        <taxon>Bacillati</taxon>
        <taxon>Bacillota</taxon>
        <taxon>Clostridia</taxon>
        <taxon>Lachnospirales</taxon>
        <taxon>Lachnospiraceae</taxon>
        <taxon>Parasporobacterium</taxon>
    </lineage>
</organism>
<dbReference type="InterPro" id="IPR014710">
    <property type="entry name" value="RmlC-like_jellyroll"/>
</dbReference>
<dbReference type="SMART" id="SM00100">
    <property type="entry name" value="cNMP"/>
    <property type="match status" value="1"/>
</dbReference>
<keyword evidence="3" id="KW-0804">Transcription</keyword>
<evidence type="ECO:0000256" key="1">
    <source>
        <dbReference type="ARBA" id="ARBA00023015"/>
    </source>
</evidence>
<name>A0A1M6DLM6_9FIRM</name>
<dbReference type="Pfam" id="PF00027">
    <property type="entry name" value="cNMP_binding"/>
    <property type="match status" value="1"/>
</dbReference>
<evidence type="ECO:0000259" key="5">
    <source>
        <dbReference type="PROSITE" id="PS51063"/>
    </source>
</evidence>
<dbReference type="InterPro" id="IPR036390">
    <property type="entry name" value="WH_DNA-bd_sf"/>
</dbReference>
<keyword evidence="6" id="KW-0808">Transferase</keyword>
<dbReference type="InterPro" id="IPR012318">
    <property type="entry name" value="HTH_CRP"/>
</dbReference>
<dbReference type="SUPFAM" id="SSF51206">
    <property type="entry name" value="cAMP-binding domain-like"/>
    <property type="match status" value="1"/>
</dbReference>
<feature type="domain" description="Cyclic nucleotide-binding" evidence="4">
    <location>
        <begin position="13"/>
        <end position="111"/>
    </location>
</feature>